<evidence type="ECO:0000256" key="1">
    <source>
        <dbReference type="ARBA" id="ARBA00006524"/>
    </source>
</evidence>
<keyword evidence="2" id="KW-0698">rRNA processing</keyword>
<sequence length="171" mass="18845">MDSGGVAPQLSEEATHHLQQGIVMLLSQWSALQMAVHNEWGGRQSSQLADQLALDIFSWFTHSKEPLYIDDLENILDEAMLSLNTMTEDGSIEEAVNEEDEDEDDDDDDDDENMGNDNSSNMIVDAPEAPPPNLNPADVPVEEPRASNPKAAEADDGWVVVASKRNRGKRN</sequence>
<comment type="caution">
    <text evidence="4">The sequence shown here is derived from an EMBL/GenBank/DDBJ whole genome shotgun (WGS) entry which is preliminary data.</text>
</comment>
<evidence type="ECO:0000313" key="4">
    <source>
        <dbReference type="EMBL" id="KAJ9682265.1"/>
    </source>
</evidence>
<dbReference type="GO" id="GO:0006364">
    <property type="term" value="P:rRNA processing"/>
    <property type="evidence" value="ECO:0007669"/>
    <property type="project" value="UniProtKB-KW"/>
</dbReference>
<evidence type="ECO:0000256" key="2">
    <source>
        <dbReference type="ARBA" id="ARBA00022552"/>
    </source>
</evidence>
<comment type="similarity">
    <text evidence="1">Belongs to the TSR2 family.</text>
</comment>
<accession>A0AA38Z4S5</accession>
<keyword evidence="5" id="KW-1185">Reference proteome</keyword>
<dbReference type="InterPro" id="IPR019398">
    <property type="entry name" value="Pre-rRNA_process_TSR2"/>
</dbReference>
<dbReference type="EMBL" id="JARBHA010000014">
    <property type="protein sequence ID" value="KAJ9682265.1"/>
    <property type="molecule type" value="Genomic_DNA"/>
</dbReference>
<feature type="compositionally biased region" description="Acidic residues" evidence="3">
    <location>
        <begin position="90"/>
        <end position="114"/>
    </location>
</feature>
<dbReference type="Proteomes" id="UP001168098">
    <property type="component" value="Unassembled WGS sequence"/>
</dbReference>
<reference evidence="4 5" key="1">
    <citation type="journal article" date="2023" name="BMC Biotechnol.">
        <title>Vitis rotundifolia cv Carlos genome sequencing.</title>
        <authorList>
            <person name="Huff M."/>
            <person name="Hulse-Kemp A."/>
            <person name="Scheffler B."/>
            <person name="Youngblood R."/>
            <person name="Simpson S."/>
            <person name="Babiker E."/>
            <person name="Staton M."/>
        </authorList>
    </citation>
    <scope>NUCLEOTIDE SEQUENCE [LARGE SCALE GENOMIC DNA]</scope>
    <source>
        <tissue evidence="4">Leaf</tissue>
    </source>
</reference>
<name>A0AA38Z4S5_VITRO</name>
<dbReference type="Pfam" id="PF10273">
    <property type="entry name" value="WGG"/>
    <property type="match status" value="1"/>
</dbReference>
<evidence type="ECO:0000256" key="3">
    <source>
        <dbReference type="SAM" id="MobiDB-lite"/>
    </source>
</evidence>
<evidence type="ECO:0008006" key="6">
    <source>
        <dbReference type="Google" id="ProtNLM"/>
    </source>
</evidence>
<dbReference type="AlphaFoldDB" id="A0AA38Z4S5"/>
<evidence type="ECO:0000313" key="5">
    <source>
        <dbReference type="Proteomes" id="UP001168098"/>
    </source>
</evidence>
<feature type="region of interest" description="Disordered" evidence="3">
    <location>
        <begin position="86"/>
        <end position="171"/>
    </location>
</feature>
<proteinExistence type="inferred from homology"/>
<protein>
    <recommendedName>
        <fullName evidence="6">Pre-rRNA-processing protein TSR2 homolog</fullName>
    </recommendedName>
</protein>
<dbReference type="PANTHER" id="PTHR21250">
    <property type="entry name" value="PRE-RRNA-PROCESSING PROTEIN TSR2 HOMOLOG"/>
    <property type="match status" value="1"/>
</dbReference>
<organism evidence="4 5">
    <name type="scientific">Vitis rotundifolia</name>
    <name type="common">Muscadine grape</name>
    <dbReference type="NCBI Taxonomy" id="103349"/>
    <lineage>
        <taxon>Eukaryota</taxon>
        <taxon>Viridiplantae</taxon>
        <taxon>Streptophyta</taxon>
        <taxon>Embryophyta</taxon>
        <taxon>Tracheophyta</taxon>
        <taxon>Spermatophyta</taxon>
        <taxon>Magnoliopsida</taxon>
        <taxon>eudicotyledons</taxon>
        <taxon>Gunneridae</taxon>
        <taxon>Pentapetalae</taxon>
        <taxon>rosids</taxon>
        <taxon>Vitales</taxon>
        <taxon>Vitaceae</taxon>
        <taxon>Viteae</taxon>
        <taxon>Vitis</taxon>
    </lineage>
</organism>
<gene>
    <name evidence="4" type="ORF">PVL29_018239</name>
</gene>